<dbReference type="Pfam" id="PF04069">
    <property type="entry name" value="OpuAC"/>
    <property type="match status" value="1"/>
</dbReference>
<gene>
    <name evidence="2" type="primary">opuC</name>
    <name evidence="2" type="ORF">AArcSl_2217</name>
</gene>
<reference evidence="3" key="1">
    <citation type="submission" date="2017-11" db="EMBL/GenBank/DDBJ databases">
        <title>Phenotypic and genomic properties of facultatively anaerobic sulfur-reducing natronoarchaea from hypersaline soda lakes.</title>
        <authorList>
            <person name="Sorokin D.Y."/>
            <person name="Kublanov I.V."/>
            <person name="Roman P."/>
            <person name="Sinninghe Damste J.S."/>
            <person name="Golyshin P.N."/>
            <person name="Rojo D."/>
            <person name="Ciordia S."/>
            <person name="Mena M.D.C."/>
            <person name="Ferrer M."/>
            <person name="Messina E."/>
            <person name="Smedile F."/>
            <person name="La Spada G."/>
            <person name="La Cono V."/>
            <person name="Yakimov M.M."/>
        </authorList>
    </citation>
    <scope>NUCLEOTIDE SEQUENCE [LARGE SCALE GENOMIC DNA]</scope>
    <source>
        <strain evidence="3">AArc-Sl</strain>
    </source>
</reference>
<dbReference type="Gene3D" id="3.40.190.10">
    <property type="entry name" value="Periplasmic binding protein-like II"/>
    <property type="match status" value="1"/>
</dbReference>
<evidence type="ECO:0000313" key="3">
    <source>
        <dbReference type="Proteomes" id="UP000263012"/>
    </source>
</evidence>
<feature type="domain" description="ABC-type glycine betaine transport system substrate-binding" evidence="1">
    <location>
        <begin position="25"/>
        <end position="298"/>
    </location>
</feature>
<sequence>MLKASGVGMTAGLATTAGCLGDDESVAVASMQWSEARLMGYLGYEMLQENTDYTIEDEIGLGGSAQVFEAVRNREVDLYHLYTGGAWATIPPQRDELIGDPQELYERARDDMEEEHGLVYLEPASFNNTYAIGANPAWTDETGIETLSGLAEHVNAGNTDMDVVLGPEFQERSDGWPGLVDHYNFEEAAEDIEIQTVEADLTYQILGEEEADLGMVFSTNPNIQQFNLDVLEDDEDFFLPYNPAPLVNEETIEEFEIEEPLNEVSRSLTSEEEVIELNVRIDIEEEDAQEVAREYLEENGLI</sequence>
<dbReference type="GO" id="GO:0043190">
    <property type="term" value="C:ATP-binding cassette (ABC) transporter complex"/>
    <property type="evidence" value="ECO:0007669"/>
    <property type="project" value="InterPro"/>
</dbReference>
<dbReference type="EMBL" id="CP025066">
    <property type="protein sequence ID" value="AUX09841.1"/>
    <property type="molecule type" value="Genomic_DNA"/>
</dbReference>
<protein>
    <submittedName>
        <fullName evidence="2">ABC-type proline/glycine betaine transport system, substrate-binding protein</fullName>
    </submittedName>
</protein>
<organism evidence="2 3">
    <name type="scientific">Halalkaliarchaeum desulfuricum</name>
    <dbReference type="NCBI Taxonomy" id="2055893"/>
    <lineage>
        <taxon>Archaea</taxon>
        <taxon>Methanobacteriati</taxon>
        <taxon>Methanobacteriota</taxon>
        <taxon>Stenosarchaea group</taxon>
        <taxon>Halobacteria</taxon>
        <taxon>Halobacteriales</taxon>
        <taxon>Haloferacaceae</taxon>
        <taxon>Halalkaliarchaeum</taxon>
    </lineage>
</organism>
<dbReference type="CDD" id="cd13528">
    <property type="entry name" value="PBP2_osmoprotectants"/>
    <property type="match status" value="1"/>
</dbReference>
<dbReference type="KEGG" id="hdf:AArcSl_2217"/>
<keyword evidence="3" id="KW-1185">Reference proteome</keyword>
<evidence type="ECO:0000313" key="2">
    <source>
        <dbReference type="EMBL" id="AUX09841.1"/>
    </source>
</evidence>
<evidence type="ECO:0000259" key="1">
    <source>
        <dbReference type="Pfam" id="PF04069"/>
    </source>
</evidence>
<dbReference type="AlphaFoldDB" id="A0A343TL69"/>
<name>A0A343TL69_9EURY</name>
<proteinExistence type="predicted"/>
<dbReference type="Gene3D" id="3.40.190.120">
    <property type="entry name" value="Osmoprotection protein (prox), domain 2"/>
    <property type="match status" value="1"/>
</dbReference>
<dbReference type="PROSITE" id="PS51257">
    <property type="entry name" value="PROKAR_LIPOPROTEIN"/>
    <property type="match status" value="1"/>
</dbReference>
<dbReference type="Proteomes" id="UP000263012">
    <property type="component" value="Chromosome"/>
</dbReference>
<dbReference type="GO" id="GO:0022857">
    <property type="term" value="F:transmembrane transporter activity"/>
    <property type="evidence" value="ECO:0007669"/>
    <property type="project" value="InterPro"/>
</dbReference>
<accession>A0A343TL69</accession>
<dbReference type="SUPFAM" id="SSF53850">
    <property type="entry name" value="Periplasmic binding protein-like II"/>
    <property type="match status" value="1"/>
</dbReference>
<dbReference type="InterPro" id="IPR007210">
    <property type="entry name" value="ABC_Gly_betaine_transp_sub-bd"/>
</dbReference>